<proteinExistence type="predicted"/>
<protein>
    <submittedName>
        <fullName evidence="3">Uncharacterized protein</fullName>
    </submittedName>
</protein>
<gene>
    <name evidence="3" type="ordered locus">Cyast_1543</name>
</gene>
<keyword evidence="4" id="KW-1185">Reference proteome</keyword>
<dbReference type="KEGG" id="csn:Cyast_1543"/>
<keyword evidence="2" id="KW-1133">Transmembrane helix</keyword>
<accession>K9YKV2</accession>
<dbReference type="EMBL" id="CP003940">
    <property type="protein sequence ID" value="AFZ47504.1"/>
    <property type="molecule type" value="Genomic_DNA"/>
</dbReference>
<evidence type="ECO:0000256" key="2">
    <source>
        <dbReference type="SAM" id="Phobius"/>
    </source>
</evidence>
<keyword evidence="2" id="KW-0812">Transmembrane</keyword>
<reference evidence="4" key="1">
    <citation type="journal article" date="2013" name="Proc. Natl. Acad. Sci. U.S.A.">
        <title>Improving the coverage of the cyanobacterial phylum using diversity-driven genome sequencing.</title>
        <authorList>
            <person name="Shih P.M."/>
            <person name="Wu D."/>
            <person name="Latifi A."/>
            <person name="Axen S.D."/>
            <person name="Fewer D.P."/>
            <person name="Talla E."/>
            <person name="Calteau A."/>
            <person name="Cai F."/>
            <person name="Tandeau de Marsac N."/>
            <person name="Rippka R."/>
            <person name="Herdman M."/>
            <person name="Sivonen K."/>
            <person name="Coursin T."/>
            <person name="Laurent T."/>
            <person name="Goodwin L."/>
            <person name="Nolan M."/>
            <person name="Davenport K.W."/>
            <person name="Han C.S."/>
            <person name="Rubin E.M."/>
            <person name="Eisen J.A."/>
            <person name="Woyke T."/>
            <person name="Gugger M."/>
            <person name="Kerfeld C.A."/>
        </authorList>
    </citation>
    <scope>NUCLEOTIDE SEQUENCE [LARGE SCALE GENOMIC DNA]</scope>
    <source>
        <strain evidence="4">ATCC 29140 / PCC 7202</strain>
    </source>
</reference>
<feature type="compositionally biased region" description="Polar residues" evidence="1">
    <location>
        <begin position="1"/>
        <end position="19"/>
    </location>
</feature>
<dbReference type="AlphaFoldDB" id="K9YKV2"/>
<name>K9YKV2_CYASC</name>
<feature type="transmembrane region" description="Helical" evidence="2">
    <location>
        <begin position="79"/>
        <end position="102"/>
    </location>
</feature>
<organism evidence="3 4">
    <name type="scientific">Cyanobacterium stanieri (strain ATCC 29140 / PCC 7202)</name>
    <dbReference type="NCBI Taxonomy" id="292563"/>
    <lineage>
        <taxon>Bacteria</taxon>
        <taxon>Bacillati</taxon>
        <taxon>Cyanobacteriota</taxon>
        <taxon>Cyanophyceae</taxon>
        <taxon>Oscillatoriophycideae</taxon>
        <taxon>Chroococcales</taxon>
        <taxon>Geminocystaceae</taxon>
        <taxon>Cyanobacterium</taxon>
    </lineage>
</organism>
<dbReference type="BioCyc" id="CSTA292563:G1353-1553-MONOMER"/>
<sequence length="141" mass="16207">MTKNTLKGNQKSRVTSYNLEVSRPQPRKRSVSPDTKRYALKTVSKKPVGNTRKKTNQNQYNNIKKTSRKKSNAVNENGILKYLIVVTCTIFTFGSLGFGYTLRYANKWQELMSEESGIPNTLIQGQEVIKQEMMKELRINN</sequence>
<evidence type="ECO:0000313" key="4">
    <source>
        <dbReference type="Proteomes" id="UP000010483"/>
    </source>
</evidence>
<evidence type="ECO:0000313" key="3">
    <source>
        <dbReference type="EMBL" id="AFZ47504.1"/>
    </source>
</evidence>
<dbReference type="HOGENOM" id="CLU_1822189_0_0_3"/>
<evidence type="ECO:0000256" key="1">
    <source>
        <dbReference type="SAM" id="MobiDB-lite"/>
    </source>
</evidence>
<dbReference type="Proteomes" id="UP000010483">
    <property type="component" value="Chromosome"/>
</dbReference>
<keyword evidence="2" id="KW-0472">Membrane</keyword>
<feature type="region of interest" description="Disordered" evidence="1">
    <location>
        <begin position="1"/>
        <end position="36"/>
    </location>
</feature>